<accession>A0ABS0A4W9</accession>
<dbReference type="EMBL" id="JADKYU010000245">
    <property type="protein sequence ID" value="MBF4983667.1"/>
    <property type="molecule type" value="Genomic_DNA"/>
</dbReference>
<evidence type="ECO:0000259" key="2">
    <source>
        <dbReference type="Pfam" id="PF00582"/>
    </source>
</evidence>
<keyword evidence="4" id="KW-1185">Reference proteome</keyword>
<dbReference type="PRINTS" id="PR01438">
    <property type="entry name" value="UNVRSLSTRESS"/>
</dbReference>
<protein>
    <submittedName>
        <fullName evidence="3">Universal stress protein</fullName>
    </submittedName>
</protein>
<comment type="similarity">
    <text evidence="1">Belongs to the universal stress protein A family.</text>
</comment>
<evidence type="ECO:0000313" key="4">
    <source>
        <dbReference type="Proteomes" id="UP001194729"/>
    </source>
</evidence>
<feature type="domain" description="UspA" evidence="2">
    <location>
        <begin position="2"/>
        <end position="130"/>
    </location>
</feature>
<dbReference type="Gene3D" id="3.40.50.12370">
    <property type="match status" value="1"/>
</dbReference>
<dbReference type="InterPro" id="IPR006016">
    <property type="entry name" value="UspA"/>
</dbReference>
<evidence type="ECO:0000256" key="1">
    <source>
        <dbReference type="ARBA" id="ARBA00008791"/>
    </source>
</evidence>
<dbReference type="SUPFAM" id="SSF52402">
    <property type="entry name" value="Adenine nucleotide alpha hydrolases-like"/>
    <property type="match status" value="2"/>
</dbReference>
<gene>
    <name evidence="3" type="ORF">FNJ87_04755</name>
</gene>
<dbReference type="PANTHER" id="PTHR46268">
    <property type="entry name" value="STRESS RESPONSE PROTEIN NHAX"/>
    <property type="match status" value="1"/>
</dbReference>
<organism evidence="3 4">
    <name type="scientific">Nonlabens mediterrranea</name>
    <dbReference type="NCBI Taxonomy" id="1419947"/>
    <lineage>
        <taxon>Bacteria</taxon>
        <taxon>Pseudomonadati</taxon>
        <taxon>Bacteroidota</taxon>
        <taxon>Flavobacteriia</taxon>
        <taxon>Flavobacteriales</taxon>
        <taxon>Flavobacteriaceae</taxon>
        <taxon>Nonlabens</taxon>
    </lineage>
</organism>
<proteinExistence type="inferred from homology"/>
<dbReference type="CDD" id="cd00293">
    <property type="entry name" value="USP-like"/>
    <property type="match status" value="1"/>
</dbReference>
<name>A0ABS0A4W9_9FLAO</name>
<sequence>MRVIIVPTDFSENAFNALQCAIQYFDVEEARFIILHTPDQSLHEEQQSCDDQLDHLLERVEYLTYNPHHSFETCVKPGIFITQLNQLVDQENADLIVMGTQGKTADRRRSFGSNTLQVIKNVSCPVLAIPLELEFKSPERILFPSGLQVPFKERELDLISMLALQHRSLVHLLHIAQFDQLSRRQVEVKGLWESRFRESEIQYTRHDKGEGTTVINNFINKHAIDLLVLANSKHSFLESYLKTPTIDALGLHLKIPFLILQNIER</sequence>
<reference evidence="3 4" key="1">
    <citation type="submission" date="2020-11" db="EMBL/GenBank/DDBJ databases">
        <title>P. mediterranea TC4 genome.</title>
        <authorList>
            <person name="Molmeret M."/>
        </authorList>
    </citation>
    <scope>NUCLEOTIDE SEQUENCE [LARGE SCALE GENOMIC DNA]</scope>
    <source>
        <strain evidence="3 4">TC4</strain>
    </source>
</reference>
<comment type="caution">
    <text evidence="3">The sequence shown here is derived from an EMBL/GenBank/DDBJ whole genome shotgun (WGS) entry which is preliminary data.</text>
</comment>
<dbReference type="PANTHER" id="PTHR46268:SF22">
    <property type="entry name" value="SENSOR PROTEIN KDPD-RELATED"/>
    <property type="match status" value="1"/>
</dbReference>
<dbReference type="Proteomes" id="UP001194729">
    <property type="component" value="Unassembled WGS sequence"/>
</dbReference>
<dbReference type="InterPro" id="IPR006015">
    <property type="entry name" value="Universal_stress_UspA"/>
</dbReference>
<dbReference type="Pfam" id="PF00582">
    <property type="entry name" value="Usp"/>
    <property type="match status" value="1"/>
</dbReference>
<evidence type="ECO:0000313" key="3">
    <source>
        <dbReference type="EMBL" id="MBF4983667.1"/>
    </source>
</evidence>